<keyword evidence="9" id="KW-0521">NADP</keyword>
<comment type="caution">
    <text evidence="21">The sequence shown here is derived from an EMBL/GenBank/DDBJ whole genome shotgun (WGS) entry which is preliminary data.</text>
</comment>
<name>A0A432MD48_9BACT</name>
<evidence type="ECO:0000256" key="3">
    <source>
        <dbReference type="ARBA" id="ARBA00012661"/>
    </source>
</evidence>
<keyword evidence="12" id="KW-1015">Disulfide bond</keyword>
<keyword evidence="16" id="KW-0547">Nucleotide-binding</keyword>
<evidence type="ECO:0000256" key="1">
    <source>
        <dbReference type="ARBA" id="ARBA00007532"/>
    </source>
</evidence>
<dbReference type="InterPro" id="IPR004099">
    <property type="entry name" value="Pyr_nucl-diS_OxRdtase_dimer"/>
</dbReference>
<dbReference type="PANTHER" id="PTHR43014">
    <property type="entry name" value="MERCURIC REDUCTASE"/>
    <property type="match status" value="1"/>
</dbReference>
<evidence type="ECO:0000313" key="22">
    <source>
        <dbReference type="Proteomes" id="UP000280296"/>
    </source>
</evidence>
<dbReference type="Proteomes" id="UP000280296">
    <property type="component" value="Unassembled WGS sequence"/>
</dbReference>
<evidence type="ECO:0000256" key="17">
    <source>
        <dbReference type="PIRSR" id="PIRSR000350-4"/>
    </source>
</evidence>
<evidence type="ECO:0000256" key="12">
    <source>
        <dbReference type="ARBA" id="ARBA00023157"/>
    </source>
</evidence>
<dbReference type="InterPro" id="IPR001100">
    <property type="entry name" value="Pyr_nuc-diS_OxRdtase"/>
</dbReference>
<keyword evidence="11 18" id="KW-0560">Oxidoreductase</keyword>
<evidence type="ECO:0000259" key="19">
    <source>
        <dbReference type="Pfam" id="PF02852"/>
    </source>
</evidence>
<evidence type="ECO:0000256" key="13">
    <source>
        <dbReference type="ARBA" id="ARBA00023284"/>
    </source>
</evidence>
<dbReference type="InterPro" id="IPR021179">
    <property type="entry name" value="Mercury_reductase_MerA"/>
</dbReference>
<organism evidence="21 22">
    <name type="scientific">Tautonia sociabilis</name>
    <dbReference type="NCBI Taxonomy" id="2080755"/>
    <lineage>
        <taxon>Bacteria</taxon>
        <taxon>Pseudomonadati</taxon>
        <taxon>Planctomycetota</taxon>
        <taxon>Planctomycetia</taxon>
        <taxon>Isosphaerales</taxon>
        <taxon>Isosphaeraceae</taxon>
        <taxon>Tautonia</taxon>
    </lineage>
</organism>
<dbReference type="InterPro" id="IPR012999">
    <property type="entry name" value="Pyr_OxRdtase_I_AS"/>
</dbReference>
<dbReference type="SUPFAM" id="SSF51905">
    <property type="entry name" value="FAD/NAD(P)-binding domain"/>
    <property type="match status" value="1"/>
</dbReference>
<feature type="domain" description="Pyridine nucleotide-disulphide oxidoreductase dimerisation" evidence="19">
    <location>
        <begin position="363"/>
        <end position="470"/>
    </location>
</feature>
<dbReference type="Pfam" id="PF02852">
    <property type="entry name" value="Pyr_redox_dim"/>
    <property type="match status" value="1"/>
</dbReference>
<evidence type="ECO:0000256" key="18">
    <source>
        <dbReference type="RuleBase" id="RU003691"/>
    </source>
</evidence>
<evidence type="ECO:0000256" key="11">
    <source>
        <dbReference type="ARBA" id="ARBA00023002"/>
    </source>
</evidence>
<keyword evidence="6 18" id="KW-0285">Flavoprotein</keyword>
<dbReference type="EC" id="1.16.1.1" evidence="3"/>
<evidence type="ECO:0000256" key="2">
    <source>
        <dbReference type="ARBA" id="ARBA00011738"/>
    </source>
</evidence>
<keyword evidence="7" id="KW-0479">Metal-binding</keyword>
<feature type="domain" description="FAD/NAD(P)-binding" evidence="20">
    <location>
        <begin position="24"/>
        <end position="342"/>
    </location>
</feature>
<comment type="catalytic activity">
    <reaction evidence="15">
        <text>Hg + NADP(+) + H(+) = Hg(2+) + NADPH</text>
        <dbReference type="Rhea" id="RHEA:23856"/>
        <dbReference type="ChEBI" id="CHEBI:15378"/>
        <dbReference type="ChEBI" id="CHEBI:16170"/>
        <dbReference type="ChEBI" id="CHEBI:16793"/>
        <dbReference type="ChEBI" id="CHEBI:57783"/>
        <dbReference type="ChEBI" id="CHEBI:58349"/>
        <dbReference type="EC" id="1.16.1.1"/>
    </reaction>
</comment>
<dbReference type="EMBL" id="RYZH01000102">
    <property type="protein sequence ID" value="RUL81259.1"/>
    <property type="molecule type" value="Genomic_DNA"/>
</dbReference>
<keyword evidence="8 16" id="KW-0274">FAD</keyword>
<keyword evidence="5" id="KW-0475">Mercuric resistance</keyword>
<dbReference type="PRINTS" id="PR00411">
    <property type="entry name" value="PNDRDTASEI"/>
</dbReference>
<comment type="similarity">
    <text evidence="1 18">Belongs to the class-I pyridine nucleotide-disulfide oxidoreductase family.</text>
</comment>
<dbReference type="NCBIfam" id="TIGR02053">
    <property type="entry name" value="MerA"/>
    <property type="match status" value="1"/>
</dbReference>
<accession>A0A432MD48</accession>
<dbReference type="GO" id="GO:0050661">
    <property type="term" value="F:NADP binding"/>
    <property type="evidence" value="ECO:0007669"/>
    <property type="project" value="InterPro"/>
</dbReference>
<dbReference type="GO" id="GO:0016668">
    <property type="term" value="F:oxidoreductase activity, acting on a sulfur group of donors, NAD(P) as acceptor"/>
    <property type="evidence" value="ECO:0007669"/>
    <property type="project" value="InterPro"/>
</dbReference>
<dbReference type="GO" id="GO:0003955">
    <property type="term" value="F:NAD(P)H dehydrogenase (quinone) activity"/>
    <property type="evidence" value="ECO:0007669"/>
    <property type="project" value="TreeGrafter"/>
</dbReference>
<dbReference type="Gene3D" id="3.30.390.30">
    <property type="match status" value="1"/>
</dbReference>
<evidence type="ECO:0000256" key="4">
    <source>
        <dbReference type="ARBA" id="ARBA00014791"/>
    </source>
</evidence>
<comment type="subunit">
    <text evidence="2">Homodimer.</text>
</comment>
<sequence length="486" mass="52039">MRSKMMAESGCCVARGNEPEDALHLVILGGGSAAFAAAIRASELGARATIVNDGLPTGGTCVNVGCVPSKTLIRAAEVLHRANRHGFAGIRSSAEVADFSAVIGQKRELVEQLRQAKYLDVIADVPTIRLVQGRARFVSDREVAVNGEQIQGDRFLIATGATSFVPPVEGLATAGYLTNESAFELEHLPESLIVLGGRYIALETAQMFARLGSRVTILQRSDRILPTETPDLTDALSGFLREEGLQVETGVAVESVRREDGMAAVEVVQGETKRTYRASQILVATGRRPNTDGLGLELVGVEPDRRGFIRADETLRTSNPHVFAAGDVLGERMFVYTAAYEGALAAENALQDGSRTRDYTALPWVIFTDPQVAGVGLDERQATEQGLVVDVATLPMSHVPRCIAARDTRGFVKLIREASTDRLLGARILAPEGSELLMELSLAIKHKITAGELASSFHPYLTLGEANKLAALTFGKDVSKLSCCAT</sequence>
<dbReference type="InterPro" id="IPR036188">
    <property type="entry name" value="FAD/NAD-bd_sf"/>
</dbReference>
<dbReference type="FunFam" id="3.30.390.30:FF:000001">
    <property type="entry name" value="Dihydrolipoyl dehydrogenase"/>
    <property type="match status" value="1"/>
</dbReference>
<evidence type="ECO:0000256" key="8">
    <source>
        <dbReference type="ARBA" id="ARBA00022827"/>
    </source>
</evidence>
<keyword evidence="13 18" id="KW-0676">Redox-active center</keyword>
<reference evidence="21 22" key="1">
    <citation type="submission" date="2018-12" db="EMBL/GenBank/DDBJ databases">
        <authorList>
            <person name="Toschakov S.V."/>
        </authorList>
    </citation>
    <scope>NUCLEOTIDE SEQUENCE [LARGE SCALE GENOMIC DNA]</scope>
    <source>
        <strain evidence="21 22">GM2012</strain>
    </source>
</reference>
<evidence type="ECO:0000256" key="9">
    <source>
        <dbReference type="ARBA" id="ARBA00022857"/>
    </source>
</evidence>
<feature type="binding site" evidence="16">
    <location>
        <position position="70"/>
    </location>
    <ligand>
        <name>FAD</name>
        <dbReference type="ChEBI" id="CHEBI:57692"/>
    </ligand>
</feature>
<dbReference type="PANTHER" id="PTHR43014:SF4">
    <property type="entry name" value="PYRIDINE NUCLEOTIDE-DISULFIDE OXIDOREDUCTASE RCLA-RELATED"/>
    <property type="match status" value="1"/>
</dbReference>
<feature type="binding site" evidence="16">
    <location>
        <position position="286"/>
    </location>
    <ligand>
        <name>NAD(+)</name>
        <dbReference type="ChEBI" id="CHEBI:57540"/>
    </ligand>
</feature>
<evidence type="ECO:0000259" key="20">
    <source>
        <dbReference type="Pfam" id="PF07992"/>
    </source>
</evidence>
<evidence type="ECO:0000256" key="14">
    <source>
        <dbReference type="ARBA" id="ARBA00031725"/>
    </source>
</evidence>
<evidence type="ECO:0000256" key="15">
    <source>
        <dbReference type="ARBA" id="ARBA00048984"/>
    </source>
</evidence>
<feature type="binding site" evidence="16">
    <location>
        <position position="327"/>
    </location>
    <ligand>
        <name>FAD</name>
        <dbReference type="ChEBI" id="CHEBI:57692"/>
    </ligand>
</feature>
<dbReference type="InterPro" id="IPR023753">
    <property type="entry name" value="FAD/NAD-binding_dom"/>
</dbReference>
<evidence type="ECO:0000256" key="10">
    <source>
        <dbReference type="ARBA" id="ARBA00022914"/>
    </source>
</evidence>
<evidence type="ECO:0000256" key="16">
    <source>
        <dbReference type="PIRSR" id="PIRSR000350-3"/>
    </source>
</evidence>
<keyword evidence="22" id="KW-1185">Reference proteome</keyword>
<reference evidence="21 22" key="2">
    <citation type="submission" date="2019-01" db="EMBL/GenBank/DDBJ databases">
        <title>Tautonia sociabilis, a novel thermotolerant planctomycete of Isosphaeraceae family, isolated from a 4000 m deep subterranean habitat.</title>
        <authorList>
            <person name="Kovaleva O.L."/>
            <person name="Elcheninov A.G."/>
            <person name="Van Heerden E."/>
            <person name="Toshchakov S.V."/>
            <person name="Novikov A."/>
            <person name="Bonch-Osmolovskaya E.A."/>
            <person name="Kublanov I.V."/>
        </authorList>
    </citation>
    <scope>NUCLEOTIDE SEQUENCE [LARGE SCALE GENOMIC DNA]</scope>
    <source>
        <strain evidence="21 22">GM2012</strain>
    </source>
</reference>
<gene>
    <name evidence="21" type="primary">merA</name>
    <name evidence="21" type="ORF">TsocGM_25370</name>
</gene>
<dbReference type="GO" id="GO:0016152">
    <property type="term" value="F:mercury (II) reductase (NADP+) activity"/>
    <property type="evidence" value="ECO:0007669"/>
    <property type="project" value="UniProtKB-EC"/>
</dbReference>
<evidence type="ECO:0000256" key="6">
    <source>
        <dbReference type="ARBA" id="ARBA00022630"/>
    </source>
</evidence>
<dbReference type="GO" id="GO:0050787">
    <property type="term" value="P:detoxification of mercury ion"/>
    <property type="evidence" value="ECO:0007669"/>
    <property type="project" value="InterPro"/>
</dbReference>
<keyword evidence="10" id="KW-0476">Mercury</keyword>
<dbReference type="GO" id="GO:0050660">
    <property type="term" value="F:flavin adenine dinucleotide binding"/>
    <property type="evidence" value="ECO:0007669"/>
    <property type="project" value="InterPro"/>
</dbReference>
<keyword evidence="16" id="KW-0520">NAD</keyword>
<dbReference type="GO" id="GO:0045340">
    <property type="term" value="F:mercury ion binding"/>
    <property type="evidence" value="ECO:0007669"/>
    <property type="project" value="InterPro"/>
</dbReference>
<dbReference type="AlphaFoldDB" id="A0A432MD48"/>
<dbReference type="Gene3D" id="3.50.50.60">
    <property type="entry name" value="FAD/NAD(P)-binding domain"/>
    <property type="match status" value="2"/>
</dbReference>
<feature type="disulfide bond" description="Redox-active" evidence="17">
    <location>
        <begin position="61"/>
        <end position="66"/>
    </location>
</feature>
<evidence type="ECO:0000256" key="7">
    <source>
        <dbReference type="ARBA" id="ARBA00022723"/>
    </source>
</evidence>
<dbReference type="PRINTS" id="PR00368">
    <property type="entry name" value="FADPNR"/>
</dbReference>
<comment type="cofactor">
    <cofactor evidence="16">
        <name>FAD</name>
        <dbReference type="ChEBI" id="CHEBI:57692"/>
    </cofactor>
    <text evidence="16">Binds 1 FAD per subunit.</text>
</comment>
<dbReference type="PROSITE" id="PS00076">
    <property type="entry name" value="PYRIDINE_REDOX_1"/>
    <property type="match status" value="1"/>
</dbReference>
<evidence type="ECO:0000256" key="5">
    <source>
        <dbReference type="ARBA" id="ARBA00022466"/>
    </source>
</evidence>
<dbReference type="InterPro" id="IPR016156">
    <property type="entry name" value="FAD/NAD-linked_Rdtase_dimer_sf"/>
</dbReference>
<dbReference type="SUPFAM" id="SSF55424">
    <property type="entry name" value="FAD/NAD-linked reductases, dimerisation (C-terminal) domain"/>
    <property type="match status" value="1"/>
</dbReference>
<dbReference type="Pfam" id="PF07992">
    <property type="entry name" value="Pyr_redox_2"/>
    <property type="match status" value="1"/>
</dbReference>
<proteinExistence type="inferred from homology"/>
<feature type="binding site" evidence="16">
    <location>
        <begin position="196"/>
        <end position="203"/>
    </location>
    <ligand>
        <name>NAD(+)</name>
        <dbReference type="ChEBI" id="CHEBI:57540"/>
    </ligand>
</feature>
<dbReference type="OrthoDB" id="230580at2"/>
<protein>
    <recommendedName>
        <fullName evidence="4">Mercuric reductase</fullName>
        <ecNumber evidence="3">1.16.1.1</ecNumber>
    </recommendedName>
    <alternativeName>
        <fullName evidence="14">Hg(II) reductase</fullName>
    </alternativeName>
</protein>
<dbReference type="PIRSF" id="PIRSF000350">
    <property type="entry name" value="Mercury_reductase_MerA"/>
    <property type="match status" value="1"/>
</dbReference>
<evidence type="ECO:0000313" key="21">
    <source>
        <dbReference type="EMBL" id="RUL81259.1"/>
    </source>
</evidence>